<dbReference type="NCBIfam" id="NF008557">
    <property type="entry name" value="PRK11493.1"/>
    <property type="match status" value="1"/>
</dbReference>
<dbReference type="InterPro" id="IPR001763">
    <property type="entry name" value="Rhodanese-like_dom"/>
</dbReference>
<dbReference type="PROSITE" id="PS00683">
    <property type="entry name" value="RHODANESE_2"/>
    <property type="match status" value="1"/>
</dbReference>
<keyword evidence="1 3" id="KW-0808">Transferase</keyword>
<dbReference type="RefSeq" id="WP_188071710.1">
    <property type="nucleotide sequence ID" value="NZ_BSPS01000097.1"/>
</dbReference>
<feature type="domain" description="Rhodanese" evidence="4">
    <location>
        <begin position="15"/>
        <end position="132"/>
    </location>
</feature>
<keyword evidence="5" id="KW-0670">Pyruvate</keyword>
<dbReference type="PANTHER" id="PTHR11364:SF27">
    <property type="entry name" value="SULFURTRANSFERASE"/>
    <property type="match status" value="1"/>
</dbReference>
<evidence type="ECO:0000313" key="5">
    <source>
        <dbReference type="EMBL" id="MBB3926181.1"/>
    </source>
</evidence>
<dbReference type="FunFam" id="3.40.250.10:FF:000001">
    <property type="entry name" value="Sulfurtransferase"/>
    <property type="match status" value="1"/>
</dbReference>
<dbReference type="CDD" id="cd01449">
    <property type="entry name" value="TST_Repeat_2"/>
    <property type="match status" value="1"/>
</dbReference>
<dbReference type="PROSITE" id="PS50206">
    <property type="entry name" value="RHODANESE_3"/>
    <property type="match status" value="2"/>
</dbReference>
<dbReference type="PROSITE" id="PS00380">
    <property type="entry name" value="RHODANESE_1"/>
    <property type="match status" value="1"/>
</dbReference>
<name>A0A7W6BJI3_9SPHN</name>
<dbReference type="SUPFAM" id="SSF52821">
    <property type="entry name" value="Rhodanese/Cell cycle control phosphatase"/>
    <property type="match status" value="2"/>
</dbReference>
<organism evidence="5 6">
    <name type="scientific">Sphingobium jiangsuense</name>
    <dbReference type="NCBI Taxonomy" id="870476"/>
    <lineage>
        <taxon>Bacteria</taxon>
        <taxon>Pseudomonadati</taxon>
        <taxon>Pseudomonadota</taxon>
        <taxon>Alphaproteobacteria</taxon>
        <taxon>Sphingomonadales</taxon>
        <taxon>Sphingomonadaceae</taxon>
        <taxon>Sphingobium</taxon>
    </lineage>
</organism>
<evidence type="ECO:0000256" key="3">
    <source>
        <dbReference type="RuleBase" id="RU000507"/>
    </source>
</evidence>
<keyword evidence="6" id="KW-1185">Reference proteome</keyword>
<protein>
    <recommendedName>
        <fullName evidence="3">Sulfurtransferase</fullName>
    </recommendedName>
</protein>
<comment type="caution">
    <text evidence="5">The sequence shown here is derived from an EMBL/GenBank/DDBJ whole genome shotgun (WGS) entry which is preliminary data.</text>
</comment>
<dbReference type="Gene3D" id="3.40.250.10">
    <property type="entry name" value="Rhodanese-like domain"/>
    <property type="match status" value="2"/>
</dbReference>
<dbReference type="InterPro" id="IPR045078">
    <property type="entry name" value="TST/MPST-like"/>
</dbReference>
<gene>
    <name evidence="5" type="ORF">GGR43_001896</name>
</gene>
<dbReference type="EMBL" id="JACIDT010000005">
    <property type="protein sequence ID" value="MBB3926181.1"/>
    <property type="molecule type" value="Genomic_DNA"/>
</dbReference>
<evidence type="ECO:0000313" key="6">
    <source>
        <dbReference type="Proteomes" id="UP000571950"/>
    </source>
</evidence>
<dbReference type="PANTHER" id="PTHR11364">
    <property type="entry name" value="THIOSULFATE SULFERTANSFERASE"/>
    <property type="match status" value="1"/>
</dbReference>
<keyword evidence="2" id="KW-0677">Repeat</keyword>
<dbReference type="InterPro" id="IPR001307">
    <property type="entry name" value="Thiosulphate_STrfase_CS"/>
</dbReference>
<accession>A0A7W6BJI3</accession>
<evidence type="ECO:0000256" key="2">
    <source>
        <dbReference type="ARBA" id="ARBA00022737"/>
    </source>
</evidence>
<dbReference type="GO" id="GO:0004792">
    <property type="term" value="F:thiosulfate-cyanide sulfurtransferase activity"/>
    <property type="evidence" value="ECO:0007669"/>
    <property type="project" value="InterPro"/>
</dbReference>
<reference evidence="5 6" key="1">
    <citation type="submission" date="2020-08" db="EMBL/GenBank/DDBJ databases">
        <title>Genomic Encyclopedia of Type Strains, Phase IV (KMG-IV): sequencing the most valuable type-strain genomes for metagenomic binning, comparative biology and taxonomic classification.</title>
        <authorList>
            <person name="Goeker M."/>
        </authorList>
    </citation>
    <scope>NUCLEOTIDE SEQUENCE [LARGE SCALE GENOMIC DNA]</scope>
    <source>
        <strain evidence="5 6">DSM 26189</strain>
    </source>
</reference>
<evidence type="ECO:0000256" key="1">
    <source>
        <dbReference type="ARBA" id="ARBA00022679"/>
    </source>
</evidence>
<dbReference type="Proteomes" id="UP000571950">
    <property type="component" value="Unassembled WGS sequence"/>
</dbReference>
<dbReference type="Pfam" id="PF00581">
    <property type="entry name" value="Rhodanese"/>
    <property type="match status" value="2"/>
</dbReference>
<dbReference type="SMART" id="SM00450">
    <property type="entry name" value="RHOD"/>
    <property type="match status" value="2"/>
</dbReference>
<feature type="domain" description="Rhodanese" evidence="4">
    <location>
        <begin position="162"/>
        <end position="276"/>
    </location>
</feature>
<evidence type="ECO:0000259" key="4">
    <source>
        <dbReference type="PROSITE" id="PS50206"/>
    </source>
</evidence>
<proteinExistence type="predicted"/>
<dbReference type="AlphaFoldDB" id="A0A7W6BJI3"/>
<sequence>MDMLVTTQWLADHRDESDLRILDATSFLPEMGRDAAAEYEARHIPGALFLNLADVKDGSDPRPGMAPPPDEFAARMGALGLGGRDRIVLYDDSPLHTSARAWWLFRLYGATRVTILDGGLGKWIAEGRPVEEGPVEGRPAAFATAQGDMSVATKADVLENLSTEKAQLVDARSLARFTGEERETRPGLASGHIPGSVCLHYARLFNADGTWKRGEELRGLFAEAGVDLDRPIITTCGSGVTAADILFAAHLLGKRDVALYDGSWSEWGADPDTPKATGQA</sequence>
<dbReference type="InterPro" id="IPR036873">
    <property type="entry name" value="Rhodanese-like_dom_sf"/>
</dbReference>
<dbReference type="CDD" id="cd01448">
    <property type="entry name" value="TST_Repeat_1"/>
    <property type="match status" value="1"/>
</dbReference>